<dbReference type="Pfam" id="PF03923">
    <property type="entry name" value="Lipoprotein_16"/>
    <property type="match status" value="1"/>
</dbReference>
<dbReference type="Proteomes" id="UP001366060">
    <property type="component" value="Unassembled WGS sequence"/>
</dbReference>
<reference evidence="2 3" key="1">
    <citation type="submission" date="2024-02" db="EMBL/GenBank/DDBJ databases">
        <title>Bacteria isolated from the canopy kelp, Nereocystis luetkeana.</title>
        <authorList>
            <person name="Pfister C.A."/>
            <person name="Younker I.T."/>
            <person name="Light S.H."/>
        </authorList>
    </citation>
    <scope>NUCLEOTIDE SEQUENCE [LARGE SCALE GENOMIC DNA]</scope>
    <source>
        <strain evidence="2 3">TI.2.07</strain>
    </source>
</reference>
<dbReference type="PROSITE" id="PS51257">
    <property type="entry name" value="PROKAR_LIPOPROTEIN"/>
    <property type="match status" value="1"/>
</dbReference>
<keyword evidence="2" id="KW-0449">Lipoprotein</keyword>
<dbReference type="EMBL" id="JBAKBA010000006">
    <property type="protein sequence ID" value="MEL0658279.1"/>
    <property type="molecule type" value="Genomic_DNA"/>
</dbReference>
<accession>A0ABU9H8S1</accession>
<dbReference type="InterPro" id="IPR005619">
    <property type="entry name" value="Uncharacterised_YajG"/>
</dbReference>
<sequence>MFNAFFKPLLIITSLLTLISCTSTPSYTNIMPELNIEKGAYTFTNSQPWKINSQDERVARHLIEIVDGDNVAQLINEQQSLRLLIEKSLTQAWLDNKLKIDHTSNYKIDIKLVKALATVTENTASYDVSSQMMVKIALTHQGKSFIKLFRANKQWDAAFSANIADITKRMNKQLSLLLKQIVEDQELNEQMQAF</sequence>
<organism evidence="2 3">
    <name type="scientific">Psychromonas arctica</name>
    <dbReference type="NCBI Taxonomy" id="168275"/>
    <lineage>
        <taxon>Bacteria</taxon>
        <taxon>Pseudomonadati</taxon>
        <taxon>Pseudomonadota</taxon>
        <taxon>Gammaproteobacteria</taxon>
        <taxon>Alteromonadales</taxon>
        <taxon>Psychromonadaceae</taxon>
        <taxon>Psychromonas</taxon>
    </lineage>
</organism>
<name>A0ABU9H8S1_9GAMM</name>
<feature type="signal peptide" evidence="1">
    <location>
        <begin position="1"/>
        <end position="28"/>
    </location>
</feature>
<evidence type="ECO:0000256" key="1">
    <source>
        <dbReference type="SAM" id="SignalP"/>
    </source>
</evidence>
<comment type="caution">
    <text evidence="2">The sequence shown here is derived from an EMBL/GenBank/DDBJ whole genome shotgun (WGS) entry which is preliminary data.</text>
</comment>
<evidence type="ECO:0000313" key="2">
    <source>
        <dbReference type="EMBL" id="MEL0658279.1"/>
    </source>
</evidence>
<proteinExistence type="predicted"/>
<protein>
    <submittedName>
        <fullName evidence="2">YajG family lipoprotein</fullName>
    </submittedName>
</protein>
<evidence type="ECO:0000313" key="3">
    <source>
        <dbReference type="Proteomes" id="UP001366060"/>
    </source>
</evidence>
<dbReference type="RefSeq" id="WP_341626965.1">
    <property type="nucleotide sequence ID" value="NZ_JBAKBA010000006.1"/>
</dbReference>
<keyword evidence="1" id="KW-0732">Signal</keyword>
<keyword evidence="3" id="KW-1185">Reference proteome</keyword>
<gene>
    <name evidence="2" type="ORF">V6255_03915</name>
</gene>
<feature type="chain" id="PRO_5047457116" evidence="1">
    <location>
        <begin position="29"/>
        <end position="194"/>
    </location>
</feature>